<feature type="compositionally biased region" description="Low complexity" evidence="1">
    <location>
        <begin position="153"/>
        <end position="175"/>
    </location>
</feature>
<gene>
    <name evidence="2" type="ORF">TL16_g03190</name>
</gene>
<evidence type="ECO:0008006" key="4">
    <source>
        <dbReference type="Google" id="ProtNLM"/>
    </source>
</evidence>
<dbReference type="CDD" id="cd18186">
    <property type="entry name" value="BTB_POZ_ZBTB_KLHL-like"/>
    <property type="match status" value="1"/>
</dbReference>
<organism evidence="2 3">
    <name type="scientific">Triparma laevis f. inornata</name>
    <dbReference type="NCBI Taxonomy" id="1714386"/>
    <lineage>
        <taxon>Eukaryota</taxon>
        <taxon>Sar</taxon>
        <taxon>Stramenopiles</taxon>
        <taxon>Ochrophyta</taxon>
        <taxon>Bolidophyceae</taxon>
        <taxon>Parmales</taxon>
        <taxon>Triparmaceae</taxon>
        <taxon>Triparma</taxon>
    </lineage>
</organism>
<comment type="caution">
    <text evidence="2">The sequence shown here is derived from an EMBL/GenBank/DDBJ whole genome shotgun (WGS) entry which is preliminary data.</text>
</comment>
<dbReference type="InterPro" id="IPR011333">
    <property type="entry name" value="SKP1/BTB/POZ_sf"/>
</dbReference>
<dbReference type="EMBL" id="BLQM01000083">
    <property type="protein sequence ID" value="GMH61120.1"/>
    <property type="molecule type" value="Genomic_DNA"/>
</dbReference>
<feature type="region of interest" description="Disordered" evidence="1">
    <location>
        <begin position="120"/>
        <end position="181"/>
    </location>
</feature>
<reference evidence="3" key="1">
    <citation type="journal article" date="2023" name="Commun. Biol.">
        <title>Genome analysis of Parmales, the sister group of diatoms, reveals the evolutionary specialization of diatoms from phago-mixotrophs to photoautotrophs.</title>
        <authorList>
            <person name="Ban H."/>
            <person name="Sato S."/>
            <person name="Yoshikawa S."/>
            <person name="Yamada K."/>
            <person name="Nakamura Y."/>
            <person name="Ichinomiya M."/>
            <person name="Sato N."/>
            <person name="Blanc-Mathieu R."/>
            <person name="Endo H."/>
            <person name="Kuwata A."/>
            <person name="Ogata H."/>
        </authorList>
    </citation>
    <scope>NUCLEOTIDE SEQUENCE [LARGE SCALE GENOMIC DNA]</scope>
</reference>
<sequence>MKHLFKGYMSHYNLPSSLLPQLAFCHVQPLIASETLEQSFLMKEDRVYVSLTPPPNLAEKDQTESDRIYFQQIRSLCHGGDVVFECKGEEKGQKVISCRVKAHGFIVKKRCKWLKIKVEEEEERRRDENPNKQENSSGSSSRGIIVEDEDRTTTSSSSSSGSGRAAATTTTTTTTPRPLTINLPNVSPSAFKIFLEYLYTNRVPSLGGSAHYGTTIQETLTELDPDVAVRLGGGGGEKLRG</sequence>
<dbReference type="Proteomes" id="UP001162640">
    <property type="component" value="Unassembled WGS sequence"/>
</dbReference>
<accession>A0A9W7A4B7</accession>
<evidence type="ECO:0000256" key="1">
    <source>
        <dbReference type="SAM" id="MobiDB-lite"/>
    </source>
</evidence>
<dbReference type="Gene3D" id="3.30.710.10">
    <property type="entry name" value="Potassium Channel Kv1.1, Chain A"/>
    <property type="match status" value="1"/>
</dbReference>
<name>A0A9W7A4B7_9STRA</name>
<protein>
    <recommendedName>
        <fullName evidence="4">BTB domain-containing protein</fullName>
    </recommendedName>
</protein>
<dbReference type="AlphaFoldDB" id="A0A9W7A4B7"/>
<evidence type="ECO:0000313" key="2">
    <source>
        <dbReference type="EMBL" id="GMH61120.1"/>
    </source>
</evidence>
<feature type="compositionally biased region" description="Polar residues" evidence="1">
    <location>
        <begin position="132"/>
        <end position="142"/>
    </location>
</feature>
<evidence type="ECO:0000313" key="3">
    <source>
        <dbReference type="Proteomes" id="UP001162640"/>
    </source>
</evidence>
<proteinExistence type="predicted"/>